<proteinExistence type="inferred from homology"/>
<dbReference type="InterPro" id="IPR004821">
    <property type="entry name" value="Cyt_trans-like"/>
</dbReference>
<protein>
    <recommendedName>
        <fullName evidence="2">phosphoenolpyruvate mutase</fullName>
        <ecNumber evidence="2">5.4.2.9</ecNumber>
    </recommendedName>
</protein>
<dbReference type="SUPFAM" id="SSF51621">
    <property type="entry name" value="Phosphoenolpyruvate/pyruvate domain"/>
    <property type="match status" value="1"/>
</dbReference>
<dbReference type="PANTHER" id="PTHR42905:SF7">
    <property type="entry name" value="PHOSPHOENOLPYRUVATE PHOSPHOMUTASE"/>
    <property type="match status" value="1"/>
</dbReference>
<sequence>MKKVYMSFSSDFLHYGHIELMKKAAAMGELIIGVLSDDVIACYKKPPLVSFENRCKLFEDFGFVTRVIKKDELSYRKILEEYHPDIIVHGDDWKTGPKASVRTELIELLKEYGGELVEFPYNVENSVNLVEDVFTGRLSMPEIRRGMLKRLMRLKPYIRVMEAHDGITGLIVENAAYESEHGRVEYDAMWESSLCDSTSRGKPDIELIDWSDRIARINEIMEVTTKPIIVDGDTGGQTEHFIYVVQTLERIGVSAVIIEDKTGTKRNSLFGTDVKQTQDEPEHFADKIRAAKKVLRTGDFMIIARIESLILKKGVDDAVERARCYVRGGADGIMIHSKEKTPDEVYEFCERFRKEFPDVPIVVVPTTYNNIPERELAEHGINVIIHANHLIRSAFPAMEKTAVEILKNGCSQCVDDACMPIKKVISFIPVKGE</sequence>
<reference evidence="5 6" key="1">
    <citation type="submission" date="2008-11" db="EMBL/GenBank/DDBJ databases">
        <title>Draft genome sequence of Bacteroides pectinophilus (ATCC 43243).</title>
        <authorList>
            <person name="Sudarsanam P."/>
            <person name="Ley R."/>
            <person name="Guruge J."/>
            <person name="Turnbaugh P.J."/>
            <person name="Mahowald M."/>
            <person name="Liep D."/>
            <person name="Gordon J."/>
        </authorList>
    </citation>
    <scope>NUCLEOTIDE SEQUENCE [LARGE SCALE GENOMIC DNA]</scope>
    <source>
        <strain evidence="5 6">ATCC 43243</strain>
    </source>
</reference>
<dbReference type="InterPro" id="IPR012698">
    <property type="entry name" value="PEnolPyrv_PMutase_core"/>
</dbReference>
<name>B7ATB0_9FIRM</name>
<comment type="similarity">
    <text evidence="3">Belongs to the isocitrate lyase/PEP mutase superfamily. PEP mutase family.</text>
</comment>
<dbReference type="SUPFAM" id="SSF52374">
    <property type="entry name" value="Nucleotidylyl transferase"/>
    <property type="match status" value="1"/>
</dbReference>
<dbReference type="Pfam" id="PF13714">
    <property type="entry name" value="PEP_mutase"/>
    <property type="match status" value="1"/>
</dbReference>
<keyword evidence="1" id="KW-0413">Isomerase</keyword>
<dbReference type="NCBIfam" id="TIGR02320">
    <property type="entry name" value="PEP_mutase"/>
    <property type="match status" value="1"/>
</dbReference>
<dbReference type="Gene3D" id="3.20.20.60">
    <property type="entry name" value="Phosphoenolpyruvate-binding domains"/>
    <property type="match status" value="1"/>
</dbReference>
<organism evidence="5 6">
    <name type="scientific">[Bacteroides] pectinophilus ATCC 43243</name>
    <dbReference type="NCBI Taxonomy" id="483218"/>
    <lineage>
        <taxon>Bacteria</taxon>
        <taxon>Bacillati</taxon>
        <taxon>Bacillota</taxon>
        <taxon>Clostridia</taxon>
        <taxon>Eubacteriales</taxon>
    </lineage>
</organism>
<evidence type="ECO:0000256" key="3">
    <source>
        <dbReference type="ARBA" id="ARBA00038455"/>
    </source>
</evidence>
<dbReference type="InterPro" id="IPR039556">
    <property type="entry name" value="ICL/PEPM"/>
</dbReference>
<dbReference type="InterPro" id="IPR014729">
    <property type="entry name" value="Rossmann-like_a/b/a_fold"/>
</dbReference>
<gene>
    <name evidence="5" type="ORF">BACPEC_01380</name>
</gene>
<accession>B7ATB0</accession>
<evidence type="ECO:0000256" key="2">
    <source>
        <dbReference type="ARBA" id="ARBA00024063"/>
    </source>
</evidence>
<dbReference type="HOGENOM" id="CLU_027389_0_1_9"/>
<dbReference type="CDD" id="cd00377">
    <property type="entry name" value="ICL_PEPM"/>
    <property type="match status" value="1"/>
</dbReference>
<dbReference type="Pfam" id="PF01467">
    <property type="entry name" value="CTP_transf_like"/>
    <property type="match status" value="1"/>
</dbReference>
<dbReference type="InterPro" id="IPR015813">
    <property type="entry name" value="Pyrv/PenolPyrv_kinase-like_dom"/>
</dbReference>
<dbReference type="NCBIfam" id="TIGR00125">
    <property type="entry name" value="cyt_tran_rel"/>
    <property type="match status" value="1"/>
</dbReference>
<feature type="domain" description="Cytidyltransferase-like" evidence="4">
    <location>
        <begin position="11"/>
        <end position="97"/>
    </location>
</feature>
<dbReference type="EC" id="5.4.2.9" evidence="2"/>
<dbReference type="AlphaFoldDB" id="B7ATB0"/>
<dbReference type="eggNOG" id="COG2513">
    <property type="taxonomic scope" value="Bacteria"/>
</dbReference>
<evidence type="ECO:0000256" key="1">
    <source>
        <dbReference type="ARBA" id="ARBA00023235"/>
    </source>
</evidence>
<dbReference type="PANTHER" id="PTHR42905">
    <property type="entry name" value="PHOSPHOENOLPYRUVATE CARBOXYLASE"/>
    <property type="match status" value="1"/>
</dbReference>
<comment type="caution">
    <text evidence="5">The sequence shown here is derived from an EMBL/GenBank/DDBJ whole genome shotgun (WGS) entry which is preliminary data.</text>
</comment>
<evidence type="ECO:0000313" key="6">
    <source>
        <dbReference type="Proteomes" id="UP000003136"/>
    </source>
</evidence>
<dbReference type="STRING" id="483218.BACPEC_01380"/>
<dbReference type="EMBL" id="ABVQ01000036">
    <property type="protein sequence ID" value="EEC56894.1"/>
    <property type="molecule type" value="Genomic_DNA"/>
</dbReference>
<evidence type="ECO:0000259" key="4">
    <source>
        <dbReference type="Pfam" id="PF01467"/>
    </source>
</evidence>
<dbReference type="Gene3D" id="3.40.50.620">
    <property type="entry name" value="HUPs"/>
    <property type="match status" value="1"/>
</dbReference>
<dbReference type="GO" id="GO:0050188">
    <property type="term" value="F:phosphoenolpyruvate mutase activity"/>
    <property type="evidence" value="ECO:0007669"/>
    <property type="project" value="UniProtKB-EC"/>
</dbReference>
<reference evidence="5 6" key="2">
    <citation type="submission" date="2008-11" db="EMBL/GenBank/DDBJ databases">
        <authorList>
            <person name="Fulton L."/>
            <person name="Clifton S."/>
            <person name="Fulton B."/>
            <person name="Xu J."/>
            <person name="Minx P."/>
            <person name="Pepin K.H."/>
            <person name="Johnson M."/>
            <person name="Bhonagiri V."/>
            <person name="Nash W.E."/>
            <person name="Mardis E.R."/>
            <person name="Wilson R.K."/>
        </authorList>
    </citation>
    <scope>NUCLEOTIDE SEQUENCE [LARGE SCALE GENOMIC DNA]</scope>
    <source>
        <strain evidence="5 6">ATCC 43243</strain>
    </source>
</reference>
<keyword evidence="6" id="KW-1185">Reference proteome</keyword>
<dbReference type="eggNOG" id="COG0615">
    <property type="taxonomic scope" value="Bacteria"/>
</dbReference>
<evidence type="ECO:0000313" key="5">
    <source>
        <dbReference type="EMBL" id="EEC56894.1"/>
    </source>
</evidence>
<dbReference type="InterPro" id="IPR040442">
    <property type="entry name" value="Pyrv_kinase-like_dom_sf"/>
</dbReference>
<dbReference type="Proteomes" id="UP000003136">
    <property type="component" value="Unassembled WGS sequence"/>
</dbReference>